<evidence type="ECO:0000313" key="2">
    <source>
        <dbReference type="Proteomes" id="UP000034137"/>
    </source>
</evidence>
<dbReference type="Proteomes" id="UP000034137">
    <property type="component" value="Unassembled WGS sequence"/>
</dbReference>
<gene>
    <name evidence="1" type="ORF">UT64_C0013G0013</name>
</gene>
<evidence type="ECO:0000313" key="1">
    <source>
        <dbReference type="EMBL" id="KKR33181.1"/>
    </source>
</evidence>
<name>A0A0G0Q793_9BACT</name>
<protein>
    <submittedName>
        <fullName evidence="1">Uncharacterized protein</fullName>
    </submittedName>
</protein>
<proteinExistence type="predicted"/>
<dbReference type="AlphaFoldDB" id="A0A0G0Q793"/>
<dbReference type="EMBL" id="LBXO01000013">
    <property type="protein sequence ID" value="KKR33181.1"/>
    <property type="molecule type" value="Genomic_DNA"/>
</dbReference>
<accession>A0A0G0Q793</accession>
<organism evidence="1 2">
    <name type="scientific">Candidatus Falkowbacteria bacterium GW2011_GWF2_39_8</name>
    <dbReference type="NCBI Taxonomy" id="1618642"/>
    <lineage>
        <taxon>Bacteria</taxon>
        <taxon>Candidatus Falkowiibacteriota</taxon>
    </lineage>
</organism>
<feature type="non-terminal residue" evidence="1">
    <location>
        <position position="31"/>
    </location>
</feature>
<sequence length="31" mass="3558">MQSNRGESRIDETLDLHGYYQIDATAALLEF</sequence>
<reference evidence="1 2" key="1">
    <citation type="journal article" date="2015" name="Nature">
        <title>rRNA introns, odd ribosomes, and small enigmatic genomes across a large radiation of phyla.</title>
        <authorList>
            <person name="Brown C.T."/>
            <person name="Hug L.A."/>
            <person name="Thomas B.C."/>
            <person name="Sharon I."/>
            <person name="Castelle C.J."/>
            <person name="Singh A."/>
            <person name="Wilkins M.J."/>
            <person name="Williams K.H."/>
            <person name="Banfield J.F."/>
        </authorList>
    </citation>
    <scope>NUCLEOTIDE SEQUENCE [LARGE SCALE GENOMIC DNA]</scope>
</reference>
<comment type="caution">
    <text evidence="1">The sequence shown here is derived from an EMBL/GenBank/DDBJ whole genome shotgun (WGS) entry which is preliminary data.</text>
</comment>